<evidence type="ECO:0000313" key="3">
    <source>
        <dbReference type="EMBL" id="MDY0744608.1"/>
    </source>
</evidence>
<proteinExistence type="predicted"/>
<dbReference type="PROSITE" id="PS50405">
    <property type="entry name" value="GST_CTER"/>
    <property type="match status" value="1"/>
</dbReference>
<gene>
    <name evidence="3" type="ORF">SNE35_08825</name>
</gene>
<dbReference type="EMBL" id="JAXCLA010000003">
    <property type="protein sequence ID" value="MDY0744608.1"/>
    <property type="molecule type" value="Genomic_DNA"/>
</dbReference>
<organism evidence="3 4">
    <name type="scientific">Roseateles agri</name>
    <dbReference type="NCBI Taxonomy" id="3098619"/>
    <lineage>
        <taxon>Bacteria</taxon>
        <taxon>Pseudomonadati</taxon>
        <taxon>Pseudomonadota</taxon>
        <taxon>Betaproteobacteria</taxon>
        <taxon>Burkholderiales</taxon>
        <taxon>Sphaerotilaceae</taxon>
        <taxon>Roseateles</taxon>
    </lineage>
</organism>
<evidence type="ECO:0000259" key="2">
    <source>
        <dbReference type="PROSITE" id="PS50405"/>
    </source>
</evidence>
<dbReference type="Proteomes" id="UP001285263">
    <property type="component" value="Unassembled WGS sequence"/>
</dbReference>
<dbReference type="Pfam" id="PF13417">
    <property type="entry name" value="GST_N_3"/>
    <property type="match status" value="1"/>
</dbReference>
<dbReference type="Gene3D" id="1.20.1050.10">
    <property type="match status" value="1"/>
</dbReference>
<name>A0ABU5DEA3_9BURK</name>
<dbReference type="PROSITE" id="PS50404">
    <property type="entry name" value="GST_NTER"/>
    <property type="match status" value="1"/>
</dbReference>
<dbReference type="RefSeq" id="WP_320422524.1">
    <property type="nucleotide sequence ID" value="NZ_JAXCLA010000003.1"/>
</dbReference>
<dbReference type="SUPFAM" id="SSF52833">
    <property type="entry name" value="Thioredoxin-like"/>
    <property type="match status" value="1"/>
</dbReference>
<dbReference type="InterPro" id="IPR010987">
    <property type="entry name" value="Glutathione-S-Trfase_C-like"/>
</dbReference>
<evidence type="ECO:0000259" key="1">
    <source>
        <dbReference type="PROSITE" id="PS50404"/>
    </source>
</evidence>
<dbReference type="InterPro" id="IPR004045">
    <property type="entry name" value="Glutathione_S-Trfase_N"/>
</dbReference>
<dbReference type="PANTHER" id="PTHR43968">
    <property type="match status" value="1"/>
</dbReference>
<dbReference type="CDD" id="cd00570">
    <property type="entry name" value="GST_N_family"/>
    <property type="match status" value="1"/>
</dbReference>
<feature type="domain" description="GST N-terminal" evidence="1">
    <location>
        <begin position="2"/>
        <end position="80"/>
    </location>
</feature>
<dbReference type="InterPro" id="IPR036249">
    <property type="entry name" value="Thioredoxin-like_sf"/>
</dbReference>
<dbReference type="InterPro" id="IPR036282">
    <property type="entry name" value="Glutathione-S-Trfase_C_sf"/>
</dbReference>
<protein>
    <submittedName>
        <fullName evidence="3">Glutathione S-transferase</fullName>
    </submittedName>
</protein>
<keyword evidence="4" id="KW-1185">Reference proteome</keyword>
<accession>A0ABU5DEA3</accession>
<dbReference type="PANTHER" id="PTHR43968:SF6">
    <property type="entry name" value="GLUTATHIONE S-TRANSFERASE OMEGA"/>
    <property type="match status" value="1"/>
</dbReference>
<dbReference type="InterPro" id="IPR040079">
    <property type="entry name" value="Glutathione_S-Trfase"/>
</dbReference>
<reference evidence="3 4" key="1">
    <citation type="submission" date="2023-11" db="EMBL/GenBank/DDBJ databases">
        <title>Paucibacter sp. nov., isolated from fresh soil in Korea.</title>
        <authorList>
            <person name="Le N.T.T."/>
        </authorList>
    </citation>
    <scope>NUCLEOTIDE SEQUENCE [LARGE SCALE GENOMIC DNA]</scope>
    <source>
        <strain evidence="3 4">R3-3</strain>
    </source>
</reference>
<dbReference type="SFLD" id="SFLDS00019">
    <property type="entry name" value="Glutathione_Transferase_(cytos"/>
    <property type="match status" value="1"/>
</dbReference>
<dbReference type="InterPro" id="IPR050983">
    <property type="entry name" value="GST_Omega/HSP26"/>
</dbReference>
<evidence type="ECO:0000313" key="4">
    <source>
        <dbReference type="Proteomes" id="UP001285263"/>
    </source>
</evidence>
<sequence length="222" mass="24425">MTTITLCGFSLSNYYNKVKMALLEKDIPFTEETVMTHSHEEAVLDCTPLGKVPFIRTPQGSLCESQIILDWLEATHPAPALIPAEPFQAAKVRELVQFIDLHLELVARELYPQAFFGGQVSEGTQKRARRLLTANIEGFKRLAKFSPFVAGETFTMADCAAWNSLPLVGMASKIVLGEDLLLAGGVDWKSYAKFVGQRPSAQKVVADRKADEARIAALKAQA</sequence>
<comment type="caution">
    <text evidence="3">The sequence shown here is derived from an EMBL/GenBank/DDBJ whole genome shotgun (WGS) entry which is preliminary data.</text>
</comment>
<dbReference type="SUPFAM" id="SSF47616">
    <property type="entry name" value="GST C-terminal domain-like"/>
    <property type="match status" value="1"/>
</dbReference>
<dbReference type="Gene3D" id="3.40.30.10">
    <property type="entry name" value="Glutaredoxin"/>
    <property type="match status" value="1"/>
</dbReference>
<feature type="domain" description="GST C-terminal" evidence="2">
    <location>
        <begin position="85"/>
        <end position="215"/>
    </location>
</feature>